<dbReference type="EMBL" id="LOMO01000001">
    <property type="protein sequence ID" value="KXY50895.1"/>
    <property type="molecule type" value="Genomic_DNA"/>
</dbReference>
<evidence type="ECO:0000256" key="2">
    <source>
        <dbReference type="SAM" id="Phobius"/>
    </source>
</evidence>
<keyword evidence="2" id="KW-0472">Membrane</keyword>
<feature type="coiled-coil region" evidence="1">
    <location>
        <begin position="33"/>
        <end position="106"/>
    </location>
</feature>
<evidence type="ECO:0000256" key="1">
    <source>
        <dbReference type="SAM" id="Coils"/>
    </source>
</evidence>
<accession>A0A9X0MJL4</accession>
<sequence>MNPNVAIFVMIGCCIGSLLMGFIFGYLIWGFKASDLKDELEEEQRLAKIERDKQIAEVEQLKKLKLEAETAVSNQVEKMKDMEIENKKYEKELSEAKSQLFVYEKLSQQNQK</sequence>
<evidence type="ECO:0000313" key="4">
    <source>
        <dbReference type="Proteomes" id="UP000075476"/>
    </source>
</evidence>
<reference evidence="3 4" key="1">
    <citation type="submission" date="2015-12" db="EMBL/GenBank/DDBJ databases">
        <title>Bacillus cereus Group isolate.</title>
        <authorList>
            <person name="Kovac J."/>
        </authorList>
    </citation>
    <scope>NUCLEOTIDE SEQUENCE [LARGE SCALE GENOMIC DNA]</scope>
    <source>
        <strain evidence="3 4">FSL K6-0073</strain>
    </source>
</reference>
<protein>
    <submittedName>
        <fullName evidence="3">Seryl-tRNA synthetase</fullName>
    </submittedName>
</protein>
<organism evidence="3 4">
    <name type="scientific">Bacillus cereus</name>
    <dbReference type="NCBI Taxonomy" id="1396"/>
    <lineage>
        <taxon>Bacteria</taxon>
        <taxon>Bacillati</taxon>
        <taxon>Bacillota</taxon>
        <taxon>Bacilli</taxon>
        <taxon>Bacillales</taxon>
        <taxon>Bacillaceae</taxon>
        <taxon>Bacillus</taxon>
        <taxon>Bacillus cereus group</taxon>
    </lineage>
</organism>
<dbReference type="Proteomes" id="UP000075476">
    <property type="component" value="Unassembled WGS sequence"/>
</dbReference>
<keyword evidence="2" id="KW-1133">Transmembrane helix</keyword>
<comment type="caution">
    <text evidence="3">The sequence shown here is derived from an EMBL/GenBank/DDBJ whole genome shotgun (WGS) entry which is preliminary data.</text>
</comment>
<keyword evidence="2" id="KW-0812">Transmembrane</keyword>
<evidence type="ECO:0000313" key="3">
    <source>
        <dbReference type="EMBL" id="KXY50895.1"/>
    </source>
</evidence>
<gene>
    <name evidence="3" type="ORF">AT268_30575</name>
</gene>
<keyword evidence="1" id="KW-0175">Coiled coil</keyword>
<name>A0A9X0MJL4_BACCE</name>
<dbReference type="RefSeq" id="WP_061662224.1">
    <property type="nucleotide sequence ID" value="NZ_LOMO01000001.1"/>
</dbReference>
<dbReference type="AlphaFoldDB" id="A0A9X0MJL4"/>
<proteinExistence type="predicted"/>
<feature type="transmembrane region" description="Helical" evidence="2">
    <location>
        <begin position="6"/>
        <end position="29"/>
    </location>
</feature>